<dbReference type="InterPro" id="IPR042099">
    <property type="entry name" value="ANL_N_sf"/>
</dbReference>
<dbReference type="InterPro" id="IPR000873">
    <property type="entry name" value="AMP-dep_synth/lig_dom"/>
</dbReference>
<sequence>MFNQIKEFFRVIGELRYLIPVLRYKFPDPEDNASLAHSFQQTTTKFSDRPFLYFEEGTWTYDQTNKSANSLARYLAGSGVKHGDRVILFMENRPDFVISLLALNKIGAIAVLINTSLTGDPLVHCINSSDSIKCIFGAERSAPLEDVLDQINVVKQEDFLWVEDTPNYSLPDWAIDLKAQIDFTDDQDLDETNSVKAKDVACYIFTSGTTGVPKAAICPNQKLMAASINIKMAGYRINETDCMHNSLPLYHSTGLMLGLCAVIQAGASTFIKRKFSASSFWEEVQEYNTTALVYIGELCRYLANHEPSPAELDNPLKVMVGNGLRPDVWDTFKDRFGVNRIVEIYGASEGNALFMNLLNKNKTIGMTNADVALIEYDVAEDIILKGDDGFCKKIINHDPGLLIVRIGPNAVFNGYTDAQATEKKIVRDVFEEGDAWFNTGDLIKTVDVGYALGKIHYQFVDRVGDTFRWKSENVSTNEVGEILNGFKDVNMSNVYGVKIPGCEGRAGMAAFSLDDAEQFDWQAFSNYVETSLPKYARPLFIRIIQEMDTTGTFKLKKNDLRSEAFDIDKVSDMIFCMKPNSSNYEVLDSDWLQTINSEQAGY</sequence>
<keyword evidence="3" id="KW-0547">Nucleotide-binding</keyword>
<feature type="domain" description="AMP-dependent synthetase/ligase" evidence="5">
    <location>
        <begin position="39"/>
        <end position="371"/>
    </location>
</feature>
<dbReference type="FunFam" id="3.30.300.30:FF:000002">
    <property type="entry name" value="Long-chain fatty acid transport protein 1"/>
    <property type="match status" value="1"/>
</dbReference>
<name>A0A368BQR1_9GAMM</name>
<dbReference type="Gene3D" id="3.40.50.12780">
    <property type="entry name" value="N-terminal domain of ligase-like"/>
    <property type="match status" value="1"/>
</dbReference>
<accession>A0A368BQR1</accession>
<proteinExistence type="inferred from homology"/>
<dbReference type="GO" id="GO:0004467">
    <property type="term" value="F:long-chain fatty acid-CoA ligase activity"/>
    <property type="evidence" value="ECO:0007669"/>
    <property type="project" value="TreeGrafter"/>
</dbReference>
<comment type="caution">
    <text evidence="6">The sequence shown here is derived from an EMBL/GenBank/DDBJ whole genome shotgun (WGS) entry which is preliminary data.</text>
</comment>
<protein>
    <submittedName>
        <fullName evidence="6">Long-chain-acyl-CoA synthetase</fullName>
    </submittedName>
</protein>
<comment type="similarity">
    <text evidence="1">Belongs to the ATP-dependent AMP-binding enzyme family.</text>
</comment>
<evidence type="ECO:0000313" key="7">
    <source>
        <dbReference type="Proteomes" id="UP000253032"/>
    </source>
</evidence>
<dbReference type="GO" id="GO:0005524">
    <property type="term" value="F:ATP binding"/>
    <property type="evidence" value="ECO:0007669"/>
    <property type="project" value="UniProtKB-KW"/>
</dbReference>
<dbReference type="PANTHER" id="PTHR43107">
    <property type="entry name" value="LONG-CHAIN FATTY ACID TRANSPORT PROTEIN"/>
    <property type="match status" value="1"/>
</dbReference>
<dbReference type="EMBL" id="QOPC01000002">
    <property type="protein sequence ID" value="RCL39581.1"/>
    <property type="molecule type" value="Genomic_DNA"/>
</dbReference>
<dbReference type="GO" id="GO:0005886">
    <property type="term" value="C:plasma membrane"/>
    <property type="evidence" value="ECO:0007669"/>
    <property type="project" value="TreeGrafter"/>
</dbReference>
<keyword evidence="2" id="KW-0436">Ligase</keyword>
<dbReference type="NCBIfam" id="NF006134">
    <property type="entry name" value="PRK08279.1"/>
    <property type="match status" value="1"/>
</dbReference>
<reference evidence="6 7" key="1">
    <citation type="journal article" date="2018" name="Microbiome">
        <title>Fine metagenomic profile of the Mediterranean stratified and mixed water columns revealed by assembly and recruitment.</title>
        <authorList>
            <person name="Haro-Moreno J.M."/>
            <person name="Lopez-Perez M."/>
            <person name="De La Torre J.R."/>
            <person name="Picazo A."/>
            <person name="Camacho A."/>
            <person name="Rodriguez-Valera F."/>
        </authorList>
    </citation>
    <scope>NUCLEOTIDE SEQUENCE [LARGE SCALE GENOMIC DNA]</scope>
    <source>
        <strain evidence="6">MED-G84</strain>
    </source>
</reference>
<evidence type="ECO:0000259" key="5">
    <source>
        <dbReference type="Pfam" id="PF00501"/>
    </source>
</evidence>
<keyword evidence="4" id="KW-0067">ATP-binding</keyword>
<dbReference type="GO" id="GO:0005324">
    <property type="term" value="F:long-chain fatty acid transmembrane transporter activity"/>
    <property type="evidence" value="ECO:0007669"/>
    <property type="project" value="TreeGrafter"/>
</dbReference>
<dbReference type="AlphaFoldDB" id="A0A368BQR1"/>
<dbReference type="InterPro" id="IPR045851">
    <property type="entry name" value="AMP-bd_C_sf"/>
</dbReference>
<dbReference type="PANTHER" id="PTHR43107:SF15">
    <property type="entry name" value="FATTY ACID TRANSPORT PROTEIN 3, ISOFORM A"/>
    <property type="match status" value="1"/>
</dbReference>
<evidence type="ECO:0000256" key="3">
    <source>
        <dbReference type="ARBA" id="ARBA00022741"/>
    </source>
</evidence>
<evidence type="ECO:0000256" key="2">
    <source>
        <dbReference type="ARBA" id="ARBA00022598"/>
    </source>
</evidence>
<organism evidence="6 7">
    <name type="scientific">SAR86 cluster bacterium</name>
    <dbReference type="NCBI Taxonomy" id="2030880"/>
    <lineage>
        <taxon>Bacteria</taxon>
        <taxon>Pseudomonadati</taxon>
        <taxon>Pseudomonadota</taxon>
        <taxon>Gammaproteobacteria</taxon>
        <taxon>SAR86 cluster</taxon>
    </lineage>
</organism>
<dbReference type="PROSITE" id="PS00455">
    <property type="entry name" value="AMP_BINDING"/>
    <property type="match status" value="1"/>
</dbReference>
<dbReference type="Gene3D" id="3.30.300.30">
    <property type="match status" value="1"/>
</dbReference>
<evidence type="ECO:0000256" key="4">
    <source>
        <dbReference type="ARBA" id="ARBA00022840"/>
    </source>
</evidence>
<dbReference type="Proteomes" id="UP000253032">
    <property type="component" value="Unassembled WGS sequence"/>
</dbReference>
<evidence type="ECO:0000256" key="1">
    <source>
        <dbReference type="ARBA" id="ARBA00006432"/>
    </source>
</evidence>
<dbReference type="GO" id="GO:0044539">
    <property type="term" value="P:long-chain fatty acid import into cell"/>
    <property type="evidence" value="ECO:0007669"/>
    <property type="project" value="TreeGrafter"/>
</dbReference>
<dbReference type="SUPFAM" id="SSF56801">
    <property type="entry name" value="Acetyl-CoA synthetase-like"/>
    <property type="match status" value="1"/>
</dbReference>
<dbReference type="InterPro" id="IPR020845">
    <property type="entry name" value="AMP-binding_CS"/>
</dbReference>
<gene>
    <name evidence="6" type="ORF">DBW98_00815</name>
</gene>
<dbReference type="Pfam" id="PF00501">
    <property type="entry name" value="AMP-binding"/>
    <property type="match status" value="1"/>
</dbReference>
<evidence type="ECO:0000313" key="6">
    <source>
        <dbReference type="EMBL" id="RCL39581.1"/>
    </source>
</evidence>